<dbReference type="Proteomes" id="UP001152795">
    <property type="component" value="Unassembled WGS sequence"/>
</dbReference>
<dbReference type="CDD" id="cd00063">
    <property type="entry name" value="FN3"/>
    <property type="match status" value="3"/>
</dbReference>
<gene>
    <name evidence="1" type="ORF">PACLA_8A014742</name>
</gene>
<protein>
    <submittedName>
        <fullName evidence="1">Tyrosine- phosphatase Lar isoform X1</fullName>
    </submittedName>
</protein>
<name>A0A7D9EWI7_PARCT</name>
<feature type="non-terminal residue" evidence="1">
    <location>
        <position position="1"/>
    </location>
</feature>
<evidence type="ECO:0000313" key="1">
    <source>
        <dbReference type="EMBL" id="CAB4018844.1"/>
    </source>
</evidence>
<dbReference type="AlphaFoldDB" id="A0A7D9EWI7"/>
<keyword evidence="2" id="KW-1185">Reference proteome</keyword>
<dbReference type="PANTHER" id="PTHR48483:SF1">
    <property type="entry name" value="INTERLEUKIN-12 RECEPTOR SUBUNIT BETA-1-RELATED"/>
    <property type="match status" value="1"/>
</dbReference>
<dbReference type="EMBL" id="CACRXK020010192">
    <property type="protein sequence ID" value="CAB4018844.1"/>
    <property type="molecule type" value="Genomic_DNA"/>
</dbReference>
<sequence length="300" mass="33341">MWDHPQKNKHNAFVPDKPTNLTVTSITSRKVAISWLDPKNLGGYRLSRFWITLKEESALILNITTGKMNEYEINNLIPYTTYGISVAAGNYLGFGEETVTSFITSEEAPSGPPSHIKTTSRSASLLSVIWDPPEKAKQNGVIVSYTACVSHSENGLCFQTFITRGREWLVGNLNSSTKYYVRVLASTKVGHGNYSESKGFFTNGTFVPDKPTNLTITSITSRKVAISWLDPKNLGGYRLSRFWIKLKEESALILNITTGKMNEYEINNLIPYTTYGISVAAGNYLGFGEETVTSFITSEE</sequence>
<proteinExistence type="predicted"/>
<accession>A0A7D9EWI7</accession>
<evidence type="ECO:0000313" key="2">
    <source>
        <dbReference type="Proteomes" id="UP001152795"/>
    </source>
</evidence>
<organism evidence="1 2">
    <name type="scientific">Paramuricea clavata</name>
    <name type="common">Red gorgonian</name>
    <name type="synonym">Violescent sea-whip</name>
    <dbReference type="NCBI Taxonomy" id="317549"/>
    <lineage>
        <taxon>Eukaryota</taxon>
        <taxon>Metazoa</taxon>
        <taxon>Cnidaria</taxon>
        <taxon>Anthozoa</taxon>
        <taxon>Octocorallia</taxon>
        <taxon>Malacalcyonacea</taxon>
        <taxon>Plexauridae</taxon>
        <taxon>Paramuricea</taxon>
    </lineage>
</organism>
<dbReference type="SMART" id="SM00060">
    <property type="entry name" value="FN3"/>
    <property type="match status" value="3"/>
</dbReference>
<dbReference type="Pfam" id="PF00041">
    <property type="entry name" value="fn3"/>
    <property type="match status" value="3"/>
</dbReference>
<dbReference type="SUPFAM" id="SSF49265">
    <property type="entry name" value="Fibronectin type III"/>
    <property type="match status" value="2"/>
</dbReference>
<dbReference type="PANTHER" id="PTHR48483">
    <property type="entry name" value="INTERLEUKIN-27 SUBUNIT BETA"/>
    <property type="match status" value="1"/>
</dbReference>
<reference evidence="1" key="1">
    <citation type="submission" date="2020-04" db="EMBL/GenBank/DDBJ databases">
        <authorList>
            <person name="Alioto T."/>
            <person name="Alioto T."/>
            <person name="Gomez Garrido J."/>
        </authorList>
    </citation>
    <scope>NUCLEOTIDE SEQUENCE</scope>
    <source>
        <strain evidence="1">A484AB</strain>
    </source>
</reference>
<dbReference type="InterPro" id="IPR053073">
    <property type="entry name" value="IL11/IL27_subunit_beta"/>
</dbReference>
<dbReference type="Gene3D" id="2.60.40.10">
    <property type="entry name" value="Immunoglobulins"/>
    <property type="match status" value="3"/>
</dbReference>
<dbReference type="PROSITE" id="PS50853">
    <property type="entry name" value="FN3"/>
    <property type="match status" value="3"/>
</dbReference>
<comment type="caution">
    <text evidence="1">The sequence shown here is derived from an EMBL/GenBank/DDBJ whole genome shotgun (WGS) entry which is preliminary data.</text>
</comment>
<dbReference type="InterPro" id="IPR036116">
    <property type="entry name" value="FN3_sf"/>
</dbReference>
<dbReference type="InterPro" id="IPR003961">
    <property type="entry name" value="FN3_dom"/>
</dbReference>
<dbReference type="InterPro" id="IPR013783">
    <property type="entry name" value="Ig-like_fold"/>
</dbReference>
<dbReference type="OrthoDB" id="5981886at2759"/>